<dbReference type="EMBL" id="MU790676">
    <property type="protein sequence ID" value="KAJ3994965.1"/>
    <property type="molecule type" value="Genomic_DNA"/>
</dbReference>
<reference evidence="2" key="1">
    <citation type="submission" date="2022-08" db="EMBL/GenBank/DDBJ databases">
        <authorList>
            <consortium name="DOE Joint Genome Institute"/>
            <person name="Min B."/>
            <person name="Riley R."/>
            <person name="Sierra-Patev S."/>
            <person name="Naranjo-Ortiz M."/>
            <person name="Looney B."/>
            <person name="Konkel Z."/>
            <person name="Slot J.C."/>
            <person name="Sakamoto Y."/>
            <person name="Steenwyk J.L."/>
            <person name="Rokas A."/>
            <person name="Carro J."/>
            <person name="Camarero S."/>
            <person name="Ferreira P."/>
            <person name="Molpeceres G."/>
            <person name="Ruiz-Duenas F.J."/>
            <person name="Serrano A."/>
            <person name="Henrissat B."/>
            <person name="Drula E."/>
            <person name="Hughes K.W."/>
            <person name="Mata J.L."/>
            <person name="Ishikawa N.K."/>
            <person name="Vargas-Isla R."/>
            <person name="Ushijima S."/>
            <person name="Smith C.A."/>
            <person name="Ahrendt S."/>
            <person name="Andreopoulos W."/>
            <person name="He G."/>
            <person name="Labutti K."/>
            <person name="Lipzen A."/>
            <person name="Ng V."/>
            <person name="Sandor L."/>
            <person name="Barry K."/>
            <person name="Martinez A.T."/>
            <person name="Xiao Y."/>
            <person name="Gibbons J.G."/>
            <person name="Terashima K."/>
            <person name="Hibbett D.S."/>
            <person name="Grigoriev I.V."/>
        </authorList>
    </citation>
    <scope>NUCLEOTIDE SEQUENCE</scope>
    <source>
        <strain evidence="2">TFB10827</strain>
    </source>
</reference>
<proteinExistence type="predicted"/>
<feature type="compositionally biased region" description="Polar residues" evidence="1">
    <location>
        <begin position="49"/>
        <end position="58"/>
    </location>
</feature>
<name>A0ABQ8Q927_9AGAR</name>
<dbReference type="Proteomes" id="UP001163828">
    <property type="component" value="Unassembled WGS sequence"/>
</dbReference>
<sequence length="190" mass="20993">MSARAGRKSAVDSGVPASIPLANNEEPNSRELRSQKRKGETRAGIDNRQLVTAQNTAHRPSKRSKQEQNNAIPPTSQRRSARVVTKTPAPARKTLRKAPAHAVKAPAVAKLSLALTPPANEKNRSEPEFLPMVIESLTFHLHEGGRALVIPESEDDEERITQRPAPAKDNEENIGEEEEMEMEMEIDIDE</sequence>
<feature type="region of interest" description="Disordered" evidence="1">
    <location>
        <begin position="1"/>
        <end position="106"/>
    </location>
</feature>
<evidence type="ECO:0000313" key="2">
    <source>
        <dbReference type="EMBL" id="KAJ3994965.1"/>
    </source>
</evidence>
<feature type="region of interest" description="Disordered" evidence="1">
    <location>
        <begin position="150"/>
        <end position="190"/>
    </location>
</feature>
<evidence type="ECO:0000313" key="3">
    <source>
        <dbReference type="Proteomes" id="UP001163828"/>
    </source>
</evidence>
<organism evidence="2 3">
    <name type="scientific">Lentinula boryana</name>
    <dbReference type="NCBI Taxonomy" id="40481"/>
    <lineage>
        <taxon>Eukaryota</taxon>
        <taxon>Fungi</taxon>
        <taxon>Dikarya</taxon>
        <taxon>Basidiomycota</taxon>
        <taxon>Agaricomycotina</taxon>
        <taxon>Agaricomycetes</taxon>
        <taxon>Agaricomycetidae</taxon>
        <taxon>Agaricales</taxon>
        <taxon>Marasmiineae</taxon>
        <taxon>Omphalotaceae</taxon>
        <taxon>Lentinula</taxon>
    </lineage>
</organism>
<protein>
    <submittedName>
        <fullName evidence="2">Uncharacterized protein</fullName>
    </submittedName>
</protein>
<accession>A0ABQ8Q927</accession>
<evidence type="ECO:0000256" key="1">
    <source>
        <dbReference type="SAM" id="MobiDB-lite"/>
    </source>
</evidence>
<feature type="compositionally biased region" description="Basic and acidic residues" evidence="1">
    <location>
        <begin position="27"/>
        <end position="45"/>
    </location>
</feature>
<feature type="non-terminal residue" evidence="2">
    <location>
        <position position="190"/>
    </location>
</feature>
<feature type="compositionally biased region" description="Polar residues" evidence="1">
    <location>
        <begin position="67"/>
        <end position="78"/>
    </location>
</feature>
<feature type="compositionally biased region" description="Acidic residues" evidence="1">
    <location>
        <begin position="172"/>
        <end position="190"/>
    </location>
</feature>
<gene>
    <name evidence="2" type="ORF">F5050DRAFT_1713296</name>
</gene>
<keyword evidence="3" id="KW-1185">Reference proteome</keyword>
<comment type="caution">
    <text evidence="2">The sequence shown here is derived from an EMBL/GenBank/DDBJ whole genome shotgun (WGS) entry which is preliminary data.</text>
</comment>